<evidence type="ECO:0000259" key="4">
    <source>
        <dbReference type="PROSITE" id="PS50111"/>
    </source>
</evidence>
<evidence type="ECO:0000313" key="5">
    <source>
        <dbReference type="EMBL" id="QKS69815.1"/>
    </source>
</evidence>
<dbReference type="PANTHER" id="PTHR32089">
    <property type="entry name" value="METHYL-ACCEPTING CHEMOTAXIS PROTEIN MCPB"/>
    <property type="match status" value="1"/>
</dbReference>
<protein>
    <recommendedName>
        <fullName evidence="4">Methyl-accepting transducer domain-containing protein</fullName>
    </recommendedName>
</protein>
<dbReference type="PRINTS" id="PR00260">
    <property type="entry name" value="CHEMTRNSDUCR"/>
</dbReference>
<dbReference type="KEGG" id="psua:FLK61_23795"/>
<dbReference type="SUPFAM" id="SSF58104">
    <property type="entry name" value="Methyl-accepting chemotaxis protein (MCP) signaling domain"/>
    <property type="match status" value="1"/>
</dbReference>
<dbReference type="InterPro" id="IPR004090">
    <property type="entry name" value="Chemotax_Me-accpt_rcpt"/>
</dbReference>
<dbReference type="SMART" id="SM00283">
    <property type="entry name" value="MA"/>
    <property type="match status" value="1"/>
</dbReference>
<dbReference type="Proteomes" id="UP000318138">
    <property type="component" value="Chromosome"/>
</dbReference>
<dbReference type="EMBL" id="CP041372">
    <property type="protein sequence ID" value="QKS69815.1"/>
    <property type="molecule type" value="Genomic_DNA"/>
</dbReference>
<reference evidence="6" key="1">
    <citation type="submission" date="2019-07" db="EMBL/GenBank/DDBJ databases">
        <title>Bacillus alkalisoli sp. nov. isolated from saline soil.</title>
        <authorList>
            <person name="Sun J.-Q."/>
            <person name="Xu L."/>
        </authorList>
    </citation>
    <scope>NUCLEOTIDE SEQUENCE [LARGE SCALE GENOMIC DNA]</scope>
    <source>
        <strain evidence="6">M4U3P1</strain>
    </source>
</reference>
<sequence length="360" mass="40279">MSLVMVEKELSRTVAKVRSVPRIHMDSICSDAMDVLKQQDADCFLLTDGSKIVGYMMISGFYQMMGSRFGYSLYANKKISSLGMKQVLMLSAETSCADMIDEALARPVGDRYDVIFIRNGSSIGYVTIADLLELSAQTQKEMQQEQVALFRKMESRTLHIQGDAHELREVNHRGKELAEKMSDRADAGSDQVERVLRHVKRQWQHVNEQQANVTNLGEKIEVIRGVVDTIEEIADKVNILSLNAAVEAARAGEAGRSFSVVAAEVRKLAEASKQSASSIEGVIADIIASIQDTSTKQNQTQTQMASSKEMIEELHRSFNMLQEDISGFMTELTYMWEKGHSVSEKANETHHFLEKVQEMS</sequence>
<dbReference type="GO" id="GO:0006935">
    <property type="term" value="P:chemotaxis"/>
    <property type="evidence" value="ECO:0007669"/>
    <property type="project" value="InterPro"/>
</dbReference>
<accession>A0A859FC04</accession>
<organism evidence="5 6">
    <name type="scientific">Paenalkalicoccus suaedae</name>
    <dbReference type="NCBI Taxonomy" id="2592382"/>
    <lineage>
        <taxon>Bacteria</taxon>
        <taxon>Bacillati</taxon>
        <taxon>Bacillota</taxon>
        <taxon>Bacilli</taxon>
        <taxon>Bacillales</taxon>
        <taxon>Bacillaceae</taxon>
        <taxon>Paenalkalicoccus</taxon>
    </lineage>
</organism>
<dbReference type="Pfam" id="PF00015">
    <property type="entry name" value="MCPsignal"/>
    <property type="match status" value="1"/>
</dbReference>
<dbReference type="SUPFAM" id="SSF54631">
    <property type="entry name" value="CBS-domain pair"/>
    <property type="match status" value="1"/>
</dbReference>
<dbReference type="PANTHER" id="PTHR32089:SF112">
    <property type="entry name" value="LYSOZYME-LIKE PROTEIN-RELATED"/>
    <property type="match status" value="1"/>
</dbReference>
<evidence type="ECO:0000256" key="3">
    <source>
        <dbReference type="PROSITE-ProRule" id="PRU00284"/>
    </source>
</evidence>
<dbReference type="RefSeq" id="WP_176007859.1">
    <property type="nucleotide sequence ID" value="NZ_CP041372.2"/>
</dbReference>
<keyword evidence="1 3" id="KW-0807">Transducer</keyword>
<dbReference type="GO" id="GO:0004888">
    <property type="term" value="F:transmembrane signaling receptor activity"/>
    <property type="evidence" value="ECO:0007669"/>
    <property type="project" value="InterPro"/>
</dbReference>
<comment type="similarity">
    <text evidence="2">Belongs to the methyl-accepting chemotaxis (MCP) protein family.</text>
</comment>
<name>A0A859FC04_9BACI</name>
<feature type="domain" description="Methyl-accepting transducer" evidence="4">
    <location>
        <begin position="121"/>
        <end position="360"/>
    </location>
</feature>
<evidence type="ECO:0000256" key="2">
    <source>
        <dbReference type="ARBA" id="ARBA00029447"/>
    </source>
</evidence>
<dbReference type="GO" id="GO:0007165">
    <property type="term" value="P:signal transduction"/>
    <property type="evidence" value="ECO:0007669"/>
    <property type="project" value="UniProtKB-KW"/>
</dbReference>
<dbReference type="Gene3D" id="1.10.287.950">
    <property type="entry name" value="Methyl-accepting chemotaxis protein"/>
    <property type="match status" value="1"/>
</dbReference>
<proteinExistence type="inferred from homology"/>
<evidence type="ECO:0000313" key="6">
    <source>
        <dbReference type="Proteomes" id="UP000318138"/>
    </source>
</evidence>
<dbReference type="InterPro" id="IPR004089">
    <property type="entry name" value="MCPsignal_dom"/>
</dbReference>
<keyword evidence="6" id="KW-1185">Reference proteome</keyword>
<gene>
    <name evidence="5" type="ORF">FLK61_23795</name>
</gene>
<dbReference type="AlphaFoldDB" id="A0A859FC04"/>
<dbReference type="InterPro" id="IPR046342">
    <property type="entry name" value="CBS_dom_sf"/>
</dbReference>
<evidence type="ECO:0000256" key="1">
    <source>
        <dbReference type="ARBA" id="ARBA00023224"/>
    </source>
</evidence>
<dbReference type="PROSITE" id="PS50111">
    <property type="entry name" value="CHEMOTAXIS_TRANSDUC_2"/>
    <property type="match status" value="1"/>
</dbReference>
<dbReference type="GO" id="GO:0016020">
    <property type="term" value="C:membrane"/>
    <property type="evidence" value="ECO:0007669"/>
    <property type="project" value="InterPro"/>
</dbReference>